<name>A0ABV9ERL4_9ACTN</name>
<gene>
    <name evidence="2" type="ORF">ACFO8L_39835</name>
</gene>
<keyword evidence="1" id="KW-0732">Signal</keyword>
<evidence type="ECO:0008006" key="4">
    <source>
        <dbReference type="Google" id="ProtNLM"/>
    </source>
</evidence>
<accession>A0ABV9ERL4</accession>
<dbReference type="SUPFAM" id="SSF49503">
    <property type="entry name" value="Cupredoxins"/>
    <property type="match status" value="1"/>
</dbReference>
<dbReference type="InterPro" id="IPR006311">
    <property type="entry name" value="TAT_signal"/>
</dbReference>
<evidence type="ECO:0000313" key="3">
    <source>
        <dbReference type="Proteomes" id="UP001595891"/>
    </source>
</evidence>
<protein>
    <recommendedName>
        <fullName evidence="4">EfeO-type cupredoxin-like domain-containing protein</fullName>
    </recommendedName>
</protein>
<feature type="signal peptide" evidence="1">
    <location>
        <begin position="1"/>
        <end position="32"/>
    </location>
</feature>
<dbReference type="Gene3D" id="2.60.40.420">
    <property type="entry name" value="Cupredoxins - blue copper proteins"/>
    <property type="match status" value="1"/>
</dbReference>
<organism evidence="2 3">
    <name type="scientific">Sphaerisporangium corydalis</name>
    <dbReference type="NCBI Taxonomy" id="1441875"/>
    <lineage>
        <taxon>Bacteria</taxon>
        <taxon>Bacillati</taxon>
        <taxon>Actinomycetota</taxon>
        <taxon>Actinomycetes</taxon>
        <taxon>Streptosporangiales</taxon>
        <taxon>Streptosporangiaceae</taxon>
        <taxon>Sphaerisporangium</taxon>
    </lineage>
</organism>
<dbReference type="EMBL" id="JBHSFN010000046">
    <property type="protein sequence ID" value="MFC4592296.1"/>
    <property type="molecule type" value="Genomic_DNA"/>
</dbReference>
<evidence type="ECO:0000313" key="2">
    <source>
        <dbReference type="EMBL" id="MFC4592296.1"/>
    </source>
</evidence>
<dbReference type="Proteomes" id="UP001595891">
    <property type="component" value="Unassembled WGS sequence"/>
</dbReference>
<evidence type="ECO:0000256" key="1">
    <source>
        <dbReference type="SAM" id="SignalP"/>
    </source>
</evidence>
<comment type="caution">
    <text evidence="2">The sequence shown here is derived from an EMBL/GenBank/DDBJ whole genome shotgun (WGS) entry which is preliminary data.</text>
</comment>
<keyword evidence="3" id="KW-1185">Reference proteome</keyword>
<sequence length="125" mass="13079">MTSAPARRRSFFAALVFGVVLLMATACGTSSASAPGAAGVKDIAVTITGRDVSPPPGRVEVAKGQTVRITVTGDVADVTHVHGYDKKVNLLPHLPVKIEFVADQTGLFEVETHGTGLQLCQLLVR</sequence>
<dbReference type="RefSeq" id="WP_262849304.1">
    <property type="nucleotide sequence ID" value="NZ_JANZYP010000084.1"/>
</dbReference>
<reference evidence="3" key="1">
    <citation type="journal article" date="2019" name="Int. J. Syst. Evol. Microbiol.">
        <title>The Global Catalogue of Microorganisms (GCM) 10K type strain sequencing project: providing services to taxonomists for standard genome sequencing and annotation.</title>
        <authorList>
            <consortium name="The Broad Institute Genomics Platform"/>
            <consortium name="The Broad Institute Genome Sequencing Center for Infectious Disease"/>
            <person name="Wu L."/>
            <person name="Ma J."/>
        </authorList>
    </citation>
    <scope>NUCLEOTIDE SEQUENCE [LARGE SCALE GENOMIC DNA]</scope>
    <source>
        <strain evidence="3">CCUG 49560</strain>
    </source>
</reference>
<dbReference type="PROSITE" id="PS51318">
    <property type="entry name" value="TAT"/>
    <property type="match status" value="1"/>
</dbReference>
<dbReference type="PROSITE" id="PS51257">
    <property type="entry name" value="PROKAR_LIPOPROTEIN"/>
    <property type="match status" value="1"/>
</dbReference>
<feature type="chain" id="PRO_5047106927" description="EfeO-type cupredoxin-like domain-containing protein" evidence="1">
    <location>
        <begin position="33"/>
        <end position="125"/>
    </location>
</feature>
<proteinExistence type="predicted"/>
<dbReference type="InterPro" id="IPR008972">
    <property type="entry name" value="Cupredoxin"/>
</dbReference>